<dbReference type="PROSITE" id="PS00061">
    <property type="entry name" value="ADH_SHORT"/>
    <property type="match status" value="1"/>
</dbReference>
<reference evidence="4" key="1">
    <citation type="submission" date="2021-03" db="EMBL/GenBank/DDBJ databases">
        <title>Whole genome sequence of Streptomyces bomunensis MMS17-BM035.</title>
        <authorList>
            <person name="Lee J.H."/>
        </authorList>
    </citation>
    <scope>NUCLEOTIDE SEQUENCE</scope>
    <source>
        <strain evidence="4">MMS17-BM035</strain>
    </source>
</reference>
<evidence type="ECO:0000256" key="2">
    <source>
        <dbReference type="ARBA" id="ARBA00023002"/>
    </source>
</evidence>
<keyword evidence="5" id="KW-1185">Reference proteome</keyword>
<dbReference type="PRINTS" id="PR00080">
    <property type="entry name" value="SDRFAMILY"/>
</dbReference>
<organism evidence="4 5">
    <name type="scientific">Streptomyces montanisoli</name>
    <dbReference type="NCBI Taxonomy" id="2798581"/>
    <lineage>
        <taxon>Bacteria</taxon>
        <taxon>Bacillati</taxon>
        <taxon>Actinomycetota</taxon>
        <taxon>Actinomycetes</taxon>
        <taxon>Kitasatosporales</taxon>
        <taxon>Streptomycetaceae</taxon>
        <taxon>Streptomyces</taxon>
    </lineage>
</organism>
<comment type="similarity">
    <text evidence="1 3">Belongs to the short-chain dehydrogenases/reductases (SDR) family.</text>
</comment>
<dbReference type="Gene3D" id="3.40.50.720">
    <property type="entry name" value="NAD(P)-binding Rossmann-like Domain"/>
    <property type="match status" value="1"/>
</dbReference>
<evidence type="ECO:0000313" key="5">
    <source>
        <dbReference type="Proteomes" id="UP000670475"/>
    </source>
</evidence>
<dbReference type="GO" id="GO:0016616">
    <property type="term" value="F:oxidoreductase activity, acting on the CH-OH group of donors, NAD or NADP as acceptor"/>
    <property type="evidence" value="ECO:0007669"/>
    <property type="project" value="UniProtKB-ARBA"/>
</dbReference>
<dbReference type="Proteomes" id="UP000670475">
    <property type="component" value="Unassembled WGS sequence"/>
</dbReference>
<dbReference type="FunFam" id="3.40.50.720:FF:000047">
    <property type="entry name" value="NADP-dependent L-serine/L-allo-threonine dehydrogenase"/>
    <property type="match status" value="1"/>
</dbReference>
<dbReference type="SUPFAM" id="SSF51735">
    <property type="entry name" value="NAD(P)-binding Rossmann-fold domains"/>
    <property type="match status" value="1"/>
</dbReference>
<dbReference type="PRINTS" id="PR00081">
    <property type="entry name" value="GDHRDH"/>
</dbReference>
<dbReference type="RefSeq" id="WP_209339141.1">
    <property type="nucleotide sequence ID" value="NZ_JAGIQL010000020.1"/>
</dbReference>
<dbReference type="PANTHER" id="PTHR43115">
    <property type="entry name" value="DEHYDROGENASE/REDUCTASE SDR FAMILY MEMBER 11"/>
    <property type="match status" value="1"/>
</dbReference>
<evidence type="ECO:0000256" key="3">
    <source>
        <dbReference type="RuleBase" id="RU000363"/>
    </source>
</evidence>
<dbReference type="PANTHER" id="PTHR43115:SF4">
    <property type="entry name" value="DEHYDROGENASE_REDUCTASE SDR FAMILY MEMBER 11"/>
    <property type="match status" value="1"/>
</dbReference>
<comment type="caution">
    <text evidence="4">The sequence shown here is derived from an EMBL/GenBank/DDBJ whole genome shotgun (WGS) entry which is preliminary data.</text>
</comment>
<evidence type="ECO:0000313" key="4">
    <source>
        <dbReference type="EMBL" id="MBP0457373.1"/>
    </source>
</evidence>
<dbReference type="Pfam" id="PF00106">
    <property type="entry name" value="adh_short"/>
    <property type="match status" value="1"/>
</dbReference>
<dbReference type="EMBL" id="JAGIQL010000020">
    <property type="protein sequence ID" value="MBP0457373.1"/>
    <property type="molecule type" value="Genomic_DNA"/>
</dbReference>
<dbReference type="InterPro" id="IPR020904">
    <property type="entry name" value="Sc_DH/Rdtase_CS"/>
</dbReference>
<sequence>MDGLDGKVVAITGASSGIGAATASLLAARGAKVVLGARRAERLEALAARISADGGSAAWTEVDVRRRADLADLVALARERYGALDVLVSNAGIGPISPLDELRVDDWDRMVDVNFKGVLHGIAAALPVFREQRRGHFVNVISTAGLRIVPDQAVYAATKNAVRTLTEGLRQEAGPDLRVTMVSPGYVGTEFADSVTSPSIRAQVRETGLDIAIPPEAIGRAIAFAVEQPAQVDVGDIVVRPTAQG</sequence>
<proteinExistence type="inferred from homology"/>
<protein>
    <submittedName>
        <fullName evidence="4">SDR family oxidoreductase</fullName>
    </submittedName>
</protein>
<name>A0A940RWR1_9ACTN</name>
<dbReference type="InterPro" id="IPR002347">
    <property type="entry name" value="SDR_fam"/>
</dbReference>
<dbReference type="AlphaFoldDB" id="A0A940RWR1"/>
<keyword evidence="2" id="KW-0560">Oxidoreductase</keyword>
<evidence type="ECO:0000256" key="1">
    <source>
        <dbReference type="ARBA" id="ARBA00006484"/>
    </source>
</evidence>
<gene>
    <name evidence="4" type="ORF">JFN87_07650</name>
</gene>
<accession>A0A940RWR1</accession>
<dbReference type="InterPro" id="IPR036291">
    <property type="entry name" value="NAD(P)-bd_dom_sf"/>
</dbReference>